<comment type="caution">
    <text evidence="4">The sequence shown here is derived from an EMBL/GenBank/DDBJ whole genome shotgun (WGS) entry which is preliminary data.</text>
</comment>
<evidence type="ECO:0000313" key="5">
    <source>
        <dbReference type="Proteomes" id="UP001295684"/>
    </source>
</evidence>
<keyword evidence="5" id="KW-1185">Reference proteome</keyword>
<organism evidence="4 5">
    <name type="scientific">Euplotes crassus</name>
    <dbReference type="NCBI Taxonomy" id="5936"/>
    <lineage>
        <taxon>Eukaryota</taxon>
        <taxon>Sar</taxon>
        <taxon>Alveolata</taxon>
        <taxon>Ciliophora</taxon>
        <taxon>Intramacronucleata</taxon>
        <taxon>Spirotrichea</taxon>
        <taxon>Hypotrichia</taxon>
        <taxon>Euplotida</taxon>
        <taxon>Euplotidae</taxon>
        <taxon>Moneuplotes</taxon>
    </lineage>
</organism>
<evidence type="ECO:0000259" key="3">
    <source>
        <dbReference type="Pfam" id="PF13868"/>
    </source>
</evidence>
<name>A0AAD1U4A5_EUPCR</name>
<evidence type="ECO:0000256" key="2">
    <source>
        <dbReference type="SAM" id="Coils"/>
    </source>
</evidence>
<protein>
    <recommendedName>
        <fullName evidence="3">Trichohyalin-plectin-homology domain-containing protein</fullName>
    </recommendedName>
</protein>
<dbReference type="Proteomes" id="UP001295684">
    <property type="component" value="Unassembled WGS sequence"/>
</dbReference>
<dbReference type="EMBL" id="CAMPGE010002316">
    <property type="protein sequence ID" value="CAI2361115.1"/>
    <property type="molecule type" value="Genomic_DNA"/>
</dbReference>
<reference evidence="4" key="1">
    <citation type="submission" date="2023-07" db="EMBL/GenBank/DDBJ databases">
        <authorList>
            <consortium name="AG Swart"/>
            <person name="Singh M."/>
            <person name="Singh A."/>
            <person name="Seah K."/>
            <person name="Emmerich C."/>
        </authorList>
    </citation>
    <scope>NUCLEOTIDE SEQUENCE</scope>
    <source>
        <strain evidence="4">DP1</strain>
    </source>
</reference>
<dbReference type="InterPro" id="IPR043597">
    <property type="entry name" value="TPH_dom"/>
</dbReference>
<evidence type="ECO:0000256" key="1">
    <source>
        <dbReference type="ARBA" id="ARBA00023054"/>
    </source>
</evidence>
<keyword evidence="1 2" id="KW-0175">Coiled coil</keyword>
<feature type="coiled-coil region" evidence="2">
    <location>
        <begin position="216"/>
        <end position="244"/>
    </location>
</feature>
<feature type="domain" description="Trichohyalin-plectin-homology" evidence="3">
    <location>
        <begin position="6"/>
        <end position="255"/>
    </location>
</feature>
<sequence>MQKIHEEERQEKNKQFTLYKLMEERKEMVANQVQAHQLHKKLNDQEKRRYEKKLVSDLKQKIEAEKEKEREKKKFQRNLYAKIHEENEVLKAKLQQDKLKEMERDKKFIEDYNKMIETQATKRKQEREERNNKIKARMEIMGGKILKDQGQKDKEHEMLLLNGIKLKEAKEKSKENKKMMIMKRDQTDLRNFLATQVEEKHKKKDLEQQKNKWFVDQELKQAMREKEEDKVKQQQRKKREIENSQFIASQIAAKNDPKDSSSIGRCGARGMNAEEYLLNKKLLMDISKKKQAYKQELFSTSI</sequence>
<feature type="coiled-coil region" evidence="2">
    <location>
        <begin position="47"/>
        <end position="79"/>
    </location>
</feature>
<dbReference type="Pfam" id="PF13868">
    <property type="entry name" value="TPH"/>
    <property type="match status" value="1"/>
</dbReference>
<evidence type="ECO:0000313" key="4">
    <source>
        <dbReference type="EMBL" id="CAI2361115.1"/>
    </source>
</evidence>
<proteinExistence type="predicted"/>
<gene>
    <name evidence="4" type="ORF">ECRASSUSDP1_LOCUS2425</name>
</gene>
<dbReference type="AlphaFoldDB" id="A0AAD1U4A5"/>
<accession>A0AAD1U4A5</accession>